<evidence type="ECO:0000313" key="2">
    <source>
        <dbReference type="Proteomes" id="UP000270185"/>
    </source>
</evidence>
<keyword evidence="2" id="KW-1185">Reference proteome</keyword>
<accession>A0A3G8XIH1</accession>
<dbReference type="Proteomes" id="UP000270185">
    <property type="component" value="Chromosome"/>
</dbReference>
<name>A0A3G8XIH1_9FLAO</name>
<dbReference type="PROSITE" id="PS51257">
    <property type="entry name" value="PROKAR_LIPOPROTEIN"/>
    <property type="match status" value="1"/>
</dbReference>
<dbReference type="OrthoDB" id="648842at2"/>
<proteinExistence type="predicted"/>
<organism evidence="1 2">
    <name type="scientific">Kaistella carnis</name>
    <dbReference type="NCBI Taxonomy" id="1241979"/>
    <lineage>
        <taxon>Bacteria</taxon>
        <taxon>Pseudomonadati</taxon>
        <taxon>Bacteroidota</taxon>
        <taxon>Flavobacteriia</taxon>
        <taxon>Flavobacteriales</taxon>
        <taxon>Weeksellaceae</taxon>
        <taxon>Chryseobacterium group</taxon>
        <taxon>Kaistella</taxon>
    </lineage>
</organism>
<dbReference type="KEGG" id="ccas:EIB73_08440"/>
<reference evidence="2" key="1">
    <citation type="submission" date="2018-11" db="EMBL/GenBank/DDBJ databases">
        <title>Proposal to divide the Flavobacteriaceae and reorganize its genera based on Amino Acid Identity values calculated from whole genome sequences.</title>
        <authorList>
            <person name="Nicholson A.C."/>
            <person name="Gulvik C.A."/>
            <person name="Whitney A.M."/>
            <person name="Humrighouse B.W."/>
            <person name="Bell M."/>
            <person name="Holmes B."/>
            <person name="Steigerwalt A.G."/>
            <person name="Villarma A."/>
            <person name="Sheth M."/>
            <person name="Batra D."/>
            <person name="Pryor J."/>
            <person name="Bernardet J.-F."/>
            <person name="Hugo C."/>
            <person name="Kampfer P."/>
            <person name="Newman J.D."/>
            <person name="McQuiston J.R."/>
        </authorList>
    </citation>
    <scope>NUCLEOTIDE SEQUENCE [LARGE SCALE GENOMIC DNA]</scope>
    <source>
        <strain evidence="2">G0081</strain>
    </source>
</reference>
<dbReference type="InterPro" id="IPR046732">
    <property type="entry name" value="DUF6624"/>
</dbReference>
<dbReference type="RefSeq" id="WP_125024454.1">
    <property type="nucleotide sequence ID" value="NZ_CP034159.1"/>
</dbReference>
<evidence type="ECO:0000313" key="1">
    <source>
        <dbReference type="EMBL" id="AZI33200.1"/>
    </source>
</evidence>
<gene>
    <name evidence="1" type="ORF">EIB73_08440</name>
</gene>
<dbReference type="Pfam" id="PF20329">
    <property type="entry name" value="DUF6624"/>
    <property type="match status" value="1"/>
</dbReference>
<sequence length="229" mass="26477">MKFFYQILFVLITGFTVLSCNSRTNINTDLKKELDAIMFADQAFRRQYDPTMSEKERRDIADSLNMDYDEMRKNLLGLMNKYDAENIKKIETIIAKYGYPGKSLVGEPTNRAAFLVIQHSDKISNYLPIVKIAAEKKELPFRSYASMLDRYLMGKEEEQIYGSQGLEMGGISIIWPIKDPANVNELRKKAGFSQTVEEYSKDLYGENFEYKIYTLDEVIKMFAGNVILE</sequence>
<dbReference type="EMBL" id="CP034159">
    <property type="protein sequence ID" value="AZI33200.1"/>
    <property type="molecule type" value="Genomic_DNA"/>
</dbReference>
<dbReference type="AlphaFoldDB" id="A0A3G8XIH1"/>
<protein>
    <submittedName>
        <fullName evidence="1">Uncharacterized protein</fullName>
    </submittedName>
</protein>